<feature type="region of interest" description="Disordered" evidence="1">
    <location>
        <begin position="1"/>
        <end position="48"/>
    </location>
</feature>
<comment type="caution">
    <text evidence="2">The sequence shown here is derived from an EMBL/GenBank/DDBJ whole genome shotgun (WGS) entry which is preliminary data.</text>
</comment>
<feature type="compositionally biased region" description="Basic and acidic residues" evidence="1">
    <location>
        <begin position="1"/>
        <end position="11"/>
    </location>
</feature>
<evidence type="ECO:0000313" key="3">
    <source>
        <dbReference type="Proteomes" id="UP000034736"/>
    </source>
</evidence>
<reference evidence="2 3" key="1">
    <citation type="journal article" date="2015" name="Nature">
        <title>rRNA introns, odd ribosomes, and small enigmatic genomes across a large radiation of phyla.</title>
        <authorList>
            <person name="Brown C.T."/>
            <person name="Hug L.A."/>
            <person name="Thomas B.C."/>
            <person name="Sharon I."/>
            <person name="Castelle C.J."/>
            <person name="Singh A."/>
            <person name="Wilkins M.J."/>
            <person name="Williams K.H."/>
            <person name="Banfield J.F."/>
        </authorList>
    </citation>
    <scope>NUCLEOTIDE SEQUENCE [LARGE SCALE GENOMIC DNA]</scope>
</reference>
<accession>A0A0G1K1Y1</accession>
<feature type="compositionally biased region" description="Acidic residues" evidence="1">
    <location>
        <begin position="12"/>
        <end position="48"/>
    </location>
</feature>
<dbReference type="AlphaFoldDB" id="A0A0G1K1Y1"/>
<dbReference type="STRING" id="1618647.UW30_C0004G0018"/>
<proteinExistence type="predicted"/>
<dbReference type="EMBL" id="LCHU01000004">
    <property type="protein sequence ID" value="KKT41819.1"/>
    <property type="molecule type" value="Genomic_DNA"/>
</dbReference>
<evidence type="ECO:0000313" key="2">
    <source>
        <dbReference type="EMBL" id="KKT41819.1"/>
    </source>
</evidence>
<gene>
    <name evidence="2" type="ORF">UW30_C0004G0018</name>
</gene>
<sequence>MAKLDNKKASDDNLDDDVEPAADVLDGDLEDEDEEENLDTWELEEDLE</sequence>
<dbReference type="Proteomes" id="UP000034736">
    <property type="component" value="Unassembled WGS sequence"/>
</dbReference>
<protein>
    <submittedName>
        <fullName evidence="2">Uncharacterized protein</fullName>
    </submittedName>
</protein>
<organism evidence="2 3">
    <name type="scientific">Candidatus Giovannonibacteria bacterium GW2011_GWA2_44_13b</name>
    <dbReference type="NCBI Taxonomy" id="1618647"/>
    <lineage>
        <taxon>Bacteria</taxon>
        <taxon>Candidatus Giovannoniibacteriota</taxon>
    </lineage>
</organism>
<name>A0A0G1K1Y1_9BACT</name>
<evidence type="ECO:0000256" key="1">
    <source>
        <dbReference type="SAM" id="MobiDB-lite"/>
    </source>
</evidence>